<feature type="chain" id="PRO_5041224151" evidence="1">
    <location>
        <begin position="20"/>
        <end position="131"/>
    </location>
</feature>
<keyword evidence="1" id="KW-0732">Signal</keyword>
<dbReference type="Proteomes" id="UP001175271">
    <property type="component" value="Unassembled WGS sequence"/>
</dbReference>
<reference evidence="2" key="1">
    <citation type="submission" date="2023-06" db="EMBL/GenBank/DDBJ databases">
        <title>Genomic analysis of the entomopathogenic nematode Steinernema hermaphroditum.</title>
        <authorList>
            <person name="Schwarz E.M."/>
            <person name="Heppert J.K."/>
            <person name="Baniya A."/>
            <person name="Schwartz H.T."/>
            <person name="Tan C.-H."/>
            <person name="Antoshechkin I."/>
            <person name="Sternberg P.W."/>
            <person name="Goodrich-Blair H."/>
            <person name="Dillman A.R."/>
        </authorList>
    </citation>
    <scope>NUCLEOTIDE SEQUENCE</scope>
    <source>
        <strain evidence="2">PS9179</strain>
        <tissue evidence="2">Whole animal</tissue>
    </source>
</reference>
<protein>
    <submittedName>
        <fullName evidence="2">Uncharacterized protein</fullName>
    </submittedName>
</protein>
<proteinExistence type="predicted"/>
<gene>
    <name evidence="2" type="ORF">QR680_010190</name>
</gene>
<dbReference type="EMBL" id="JAUCMV010000001">
    <property type="protein sequence ID" value="KAK0427365.1"/>
    <property type="molecule type" value="Genomic_DNA"/>
</dbReference>
<name>A0AA39IPB1_9BILA</name>
<sequence length="131" mass="12494">MNGKLAIVAFFVIAGVIHADDPAASKDSSSDVDLGTVLAPVLNLVNALLKVVDGLLHSLLSALMGGSSSSSTPLGEVTGVLSGLLGELTGGSPSVSTPSADVGSVVSGLAGVAAPKSSSASLGGILGGLDL</sequence>
<evidence type="ECO:0000313" key="2">
    <source>
        <dbReference type="EMBL" id="KAK0427365.1"/>
    </source>
</evidence>
<accession>A0AA39IPB1</accession>
<evidence type="ECO:0000313" key="3">
    <source>
        <dbReference type="Proteomes" id="UP001175271"/>
    </source>
</evidence>
<organism evidence="2 3">
    <name type="scientific">Steinernema hermaphroditum</name>
    <dbReference type="NCBI Taxonomy" id="289476"/>
    <lineage>
        <taxon>Eukaryota</taxon>
        <taxon>Metazoa</taxon>
        <taxon>Ecdysozoa</taxon>
        <taxon>Nematoda</taxon>
        <taxon>Chromadorea</taxon>
        <taxon>Rhabditida</taxon>
        <taxon>Tylenchina</taxon>
        <taxon>Panagrolaimomorpha</taxon>
        <taxon>Strongyloidoidea</taxon>
        <taxon>Steinernematidae</taxon>
        <taxon>Steinernema</taxon>
    </lineage>
</organism>
<dbReference type="AlphaFoldDB" id="A0AA39IPB1"/>
<comment type="caution">
    <text evidence="2">The sequence shown here is derived from an EMBL/GenBank/DDBJ whole genome shotgun (WGS) entry which is preliminary data.</text>
</comment>
<keyword evidence="3" id="KW-1185">Reference proteome</keyword>
<evidence type="ECO:0000256" key="1">
    <source>
        <dbReference type="SAM" id="SignalP"/>
    </source>
</evidence>
<feature type="signal peptide" evidence="1">
    <location>
        <begin position="1"/>
        <end position="19"/>
    </location>
</feature>